<dbReference type="Proteomes" id="UP000320338">
    <property type="component" value="Unassembled WGS sequence"/>
</dbReference>
<dbReference type="RefSeq" id="WP_174824142.1">
    <property type="nucleotide sequence ID" value="NZ_BAAARZ010000006.1"/>
</dbReference>
<feature type="chain" id="PRO_5021230596" description="Serine protease" evidence="1">
    <location>
        <begin position="31"/>
        <end position="309"/>
    </location>
</feature>
<evidence type="ECO:0000256" key="1">
    <source>
        <dbReference type="SAM" id="SignalP"/>
    </source>
</evidence>
<feature type="signal peptide" evidence="1">
    <location>
        <begin position="1"/>
        <end position="30"/>
    </location>
</feature>
<evidence type="ECO:0008006" key="4">
    <source>
        <dbReference type="Google" id="ProtNLM"/>
    </source>
</evidence>
<dbReference type="SUPFAM" id="SSF50494">
    <property type="entry name" value="Trypsin-like serine proteases"/>
    <property type="match status" value="1"/>
</dbReference>
<sequence length="309" mass="30352">MKVSKRGLASLAAASAVVASAVVVAPAATAAPPAAPAQPAASADWAPADTAAIRPGVVTDSAGGGACTSNFVFTSGDRTFLGQAAHCAGTGEATETNGCDSGTGPLGTVVTIRAADGTDRVGTLAYSSWVAMQANGEADPDICQFNDFALVEIAPEDVADVNPSIPFFGGPVGLDTDGLPAGEQVFSYGNSPLRMGVAELSPKVGVNAGDTGGGFSHDVFTVTPGVPGDSGSAFLDSDGDAFGLLSTLNLAPLPVSNGVTDLARALAYANEFGDLGEIELVLGTEAFTAFPAGVPLTAVAPPAGPPVTG</sequence>
<reference evidence="2 3" key="1">
    <citation type="submission" date="2019-06" db="EMBL/GenBank/DDBJ databases">
        <title>Whole genome shotgun sequence of Pseudonocardia hydrocarbonoxydans NBRC 14498.</title>
        <authorList>
            <person name="Hosoyama A."/>
            <person name="Uohara A."/>
            <person name="Ohji S."/>
            <person name="Ichikawa N."/>
        </authorList>
    </citation>
    <scope>NUCLEOTIDE SEQUENCE [LARGE SCALE GENOMIC DNA]</scope>
    <source>
        <strain evidence="2 3">NBRC 14498</strain>
    </source>
</reference>
<dbReference type="InterPro" id="IPR009003">
    <property type="entry name" value="Peptidase_S1_PA"/>
</dbReference>
<dbReference type="EMBL" id="BJNG01000037">
    <property type="protein sequence ID" value="GEC21783.1"/>
    <property type="molecule type" value="Genomic_DNA"/>
</dbReference>
<organism evidence="2 3">
    <name type="scientific">Pseudonocardia hydrocarbonoxydans</name>
    <dbReference type="NCBI Taxonomy" id="76726"/>
    <lineage>
        <taxon>Bacteria</taxon>
        <taxon>Bacillati</taxon>
        <taxon>Actinomycetota</taxon>
        <taxon>Actinomycetes</taxon>
        <taxon>Pseudonocardiales</taxon>
        <taxon>Pseudonocardiaceae</taxon>
        <taxon>Pseudonocardia</taxon>
    </lineage>
</organism>
<accession>A0A4Y3WSF0</accession>
<evidence type="ECO:0000313" key="2">
    <source>
        <dbReference type="EMBL" id="GEC21783.1"/>
    </source>
</evidence>
<comment type="caution">
    <text evidence="2">The sequence shown here is derived from an EMBL/GenBank/DDBJ whole genome shotgun (WGS) entry which is preliminary data.</text>
</comment>
<keyword evidence="3" id="KW-1185">Reference proteome</keyword>
<proteinExistence type="predicted"/>
<gene>
    <name evidence="2" type="ORF">PHY01_40660</name>
</gene>
<dbReference type="AlphaFoldDB" id="A0A4Y3WSF0"/>
<evidence type="ECO:0000313" key="3">
    <source>
        <dbReference type="Proteomes" id="UP000320338"/>
    </source>
</evidence>
<name>A0A4Y3WSF0_9PSEU</name>
<protein>
    <recommendedName>
        <fullName evidence="4">Serine protease</fullName>
    </recommendedName>
</protein>
<keyword evidence="1" id="KW-0732">Signal</keyword>